<sequence length="396" mass="46227">MVPFTVVRAYSVSQQATRRLINFETSDLFAQSCRDNECLSQLANIIRKTQSDKISDLKPLKSSTINSDRSLPIPVFPRQEIFDQVDQDVAVQQWRKFPTKWFRFGKFVIKNYTSSLRNMWGLFKDTRVIHKEYRDFNKLVMSTSKTIEFAEIEAKVTKSPLKSLQLTRIQFQEYRRRGEFYKVPSFLLILLLFEEFTPALCYVFPSLVPWNCLTPSAYKKLSSKGANVNLHGDLTKSNEYLSPYNVPIDKAVEFLANKRVLSRWQTVFYRIAGNNDKIYEALAQYNQYLLVDDWLLLTHIFEAGTIDLSNRELINAIFERQLYNASEDLGTMIVNEQSRKTFLYRLMFYLAFRYNSTLRAGGDKQFTEAWGVNNIAILNIPGTSRFLEPRDLDKVK</sequence>
<name>A0A1G4IP30_9SACH</name>
<reference evidence="1 2" key="1">
    <citation type="submission" date="2016-03" db="EMBL/GenBank/DDBJ databases">
        <authorList>
            <person name="Devillers H."/>
        </authorList>
    </citation>
    <scope>NUCLEOTIDE SEQUENCE [LARGE SCALE GENOMIC DNA]</scope>
    <source>
        <strain evidence="1">CBS 11717</strain>
    </source>
</reference>
<proteinExistence type="predicted"/>
<evidence type="ECO:0000313" key="1">
    <source>
        <dbReference type="EMBL" id="SCU78426.1"/>
    </source>
</evidence>
<dbReference type="OrthoDB" id="73691at2759"/>
<keyword evidence="2" id="KW-1185">Reference proteome</keyword>
<dbReference type="STRING" id="1230905.A0A1G4IP30"/>
<dbReference type="AlphaFoldDB" id="A0A1G4IP30"/>
<gene>
    <name evidence="1" type="ORF">LAMI_0A04588G</name>
</gene>
<accession>A0A1G4IP30</accession>
<organism evidence="1 2">
    <name type="scientific">Lachancea mirantina</name>
    <dbReference type="NCBI Taxonomy" id="1230905"/>
    <lineage>
        <taxon>Eukaryota</taxon>
        <taxon>Fungi</taxon>
        <taxon>Dikarya</taxon>
        <taxon>Ascomycota</taxon>
        <taxon>Saccharomycotina</taxon>
        <taxon>Saccharomycetes</taxon>
        <taxon>Saccharomycetales</taxon>
        <taxon>Saccharomycetaceae</taxon>
        <taxon>Lachancea</taxon>
    </lineage>
</organism>
<dbReference type="EMBL" id="LT598462">
    <property type="protein sequence ID" value="SCU78426.1"/>
    <property type="molecule type" value="Genomic_DNA"/>
</dbReference>
<evidence type="ECO:0000313" key="2">
    <source>
        <dbReference type="Proteomes" id="UP000191024"/>
    </source>
</evidence>
<protein>
    <submittedName>
        <fullName evidence="1">LAMI_0A04588g1_1</fullName>
    </submittedName>
</protein>
<dbReference type="Proteomes" id="UP000191024">
    <property type="component" value="Chromosome A"/>
</dbReference>